<dbReference type="InterPro" id="IPR029731">
    <property type="entry name" value="OSGIN1/2"/>
</dbReference>
<reference evidence="2 3" key="1">
    <citation type="journal article" date="2021" name="Cell">
        <title>Tracing the genetic footprints of vertebrate landing in non-teleost ray-finned fishes.</title>
        <authorList>
            <person name="Bi X."/>
            <person name="Wang K."/>
            <person name="Yang L."/>
            <person name="Pan H."/>
            <person name="Jiang H."/>
            <person name="Wei Q."/>
            <person name="Fang M."/>
            <person name="Yu H."/>
            <person name="Zhu C."/>
            <person name="Cai Y."/>
            <person name="He Y."/>
            <person name="Gan X."/>
            <person name="Zeng H."/>
            <person name="Yu D."/>
            <person name="Zhu Y."/>
            <person name="Jiang H."/>
            <person name="Qiu Q."/>
            <person name="Yang H."/>
            <person name="Zhang Y.E."/>
            <person name="Wang W."/>
            <person name="Zhu M."/>
            <person name="He S."/>
            <person name="Zhang G."/>
        </authorList>
    </citation>
    <scope>NUCLEOTIDE SEQUENCE [LARGE SCALE GENOMIC DNA]</scope>
    <source>
        <strain evidence="2">Bchr_013</strain>
    </source>
</reference>
<evidence type="ECO:0000313" key="3">
    <source>
        <dbReference type="Proteomes" id="UP000886611"/>
    </source>
</evidence>
<feature type="non-terminal residue" evidence="2">
    <location>
        <position position="1"/>
    </location>
</feature>
<accession>A0A8X7XCE9</accession>
<dbReference type="Proteomes" id="UP000886611">
    <property type="component" value="Unassembled WGS sequence"/>
</dbReference>
<name>A0A8X7XCE9_POLSE</name>
<dbReference type="GO" id="GO:0030308">
    <property type="term" value="P:negative regulation of cell growth"/>
    <property type="evidence" value="ECO:0007669"/>
    <property type="project" value="TreeGrafter"/>
</dbReference>
<proteinExistence type="predicted"/>
<gene>
    <name evidence="2" type="primary">Osgin2_1</name>
    <name evidence="2" type="ORF">GTO96_0009492</name>
</gene>
<evidence type="ECO:0000313" key="2">
    <source>
        <dbReference type="EMBL" id="KAG2465019.1"/>
    </source>
</evidence>
<dbReference type="AlphaFoldDB" id="A0A8X7XCE9"/>
<keyword evidence="1" id="KW-0732">Signal</keyword>
<evidence type="ECO:0000256" key="1">
    <source>
        <dbReference type="SAM" id="SignalP"/>
    </source>
</evidence>
<dbReference type="EMBL" id="JAATIS010002524">
    <property type="protein sequence ID" value="KAG2465019.1"/>
    <property type="molecule type" value="Genomic_DNA"/>
</dbReference>
<dbReference type="PANTHER" id="PTHR15192:SF4">
    <property type="entry name" value="OXIDATIVE STRESS-INDUCED GROWTH INHIBITOR 2"/>
    <property type="match status" value="1"/>
</dbReference>
<dbReference type="GO" id="GO:0008083">
    <property type="term" value="F:growth factor activity"/>
    <property type="evidence" value="ECO:0007669"/>
    <property type="project" value="TreeGrafter"/>
</dbReference>
<sequence>MMDSPSNKWYLQLVCILMVAGAGAKPGFLKGNHGASSHPGSLGEIDPQCWDSSSIAVIAMKKLRVADSVNGFWDFMIYLKVSEHPKHNALFIDLAQLFWDIYVDCVLSRSHGIGRRYSVAETHSRQYEQKFTQSNGPSGICLSYLLSGYRPYLNDSAVHPNSILLSKLKELKHLSIADQDLEYLSEGLEGRSSNPVAVLFDTLLHPNADLGYEYPSVIQWRMENQHHIPHIVLGKGSPGGAWHRLYIGATRCHCVAMESDHNASHFGHSHCDKYQWPDANL</sequence>
<comment type="caution">
    <text evidence="2">The sequence shown here is derived from an EMBL/GenBank/DDBJ whole genome shotgun (WGS) entry which is preliminary data.</text>
</comment>
<protein>
    <submittedName>
        <fullName evidence="2">OSGI2 inhibitor</fullName>
    </submittedName>
</protein>
<keyword evidence="3" id="KW-1185">Reference proteome</keyword>
<feature type="chain" id="PRO_5036463596" evidence="1">
    <location>
        <begin position="25"/>
        <end position="281"/>
    </location>
</feature>
<dbReference type="PANTHER" id="PTHR15192">
    <property type="entry name" value="PROTEIN CBG05349"/>
    <property type="match status" value="1"/>
</dbReference>
<organism evidence="2 3">
    <name type="scientific">Polypterus senegalus</name>
    <name type="common">Senegal bichir</name>
    <dbReference type="NCBI Taxonomy" id="55291"/>
    <lineage>
        <taxon>Eukaryota</taxon>
        <taxon>Metazoa</taxon>
        <taxon>Chordata</taxon>
        <taxon>Craniata</taxon>
        <taxon>Vertebrata</taxon>
        <taxon>Euteleostomi</taxon>
        <taxon>Actinopterygii</taxon>
        <taxon>Polypteriformes</taxon>
        <taxon>Polypteridae</taxon>
        <taxon>Polypterus</taxon>
    </lineage>
</organism>
<feature type="signal peptide" evidence="1">
    <location>
        <begin position="1"/>
        <end position="24"/>
    </location>
</feature>
<feature type="non-terminal residue" evidence="2">
    <location>
        <position position="281"/>
    </location>
</feature>